<organism evidence="1 2">
    <name type="scientific">Rhabditophanes sp. KR3021</name>
    <dbReference type="NCBI Taxonomy" id="114890"/>
    <lineage>
        <taxon>Eukaryota</taxon>
        <taxon>Metazoa</taxon>
        <taxon>Ecdysozoa</taxon>
        <taxon>Nematoda</taxon>
        <taxon>Chromadorea</taxon>
        <taxon>Rhabditida</taxon>
        <taxon>Tylenchina</taxon>
        <taxon>Panagrolaimomorpha</taxon>
        <taxon>Strongyloidoidea</taxon>
        <taxon>Alloionematidae</taxon>
        <taxon>Rhabditophanes</taxon>
    </lineage>
</organism>
<name>A0AC35U572_9BILA</name>
<proteinExistence type="predicted"/>
<protein>
    <submittedName>
        <fullName evidence="2">Beta-lactamase domain-containing protein</fullName>
    </submittedName>
</protein>
<reference evidence="2" key="1">
    <citation type="submission" date="2016-11" db="UniProtKB">
        <authorList>
            <consortium name="WormBaseParasite"/>
        </authorList>
    </citation>
    <scope>IDENTIFICATION</scope>
    <source>
        <strain evidence="2">KR3021</strain>
    </source>
</reference>
<evidence type="ECO:0000313" key="2">
    <source>
        <dbReference type="WBParaSite" id="RSKR_0000769400.1"/>
    </source>
</evidence>
<dbReference type="WBParaSite" id="RSKR_0000769400.1">
    <property type="protein sequence ID" value="RSKR_0000769400.1"/>
    <property type="gene ID" value="RSKR_0000769400"/>
</dbReference>
<evidence type="ECO:0000313" key="1">
    <source>
        <dbReference type="Proteomes" id="UP000095286"/>
    </source>
</evidence>
<dbReference type="Proteomes" id="UP000095286">
    <property type="component" value="Unplaced"/>
</dbReference>
<accession>A0AC35U572</accession>
<sequence length="402" mass="45301">MYGKTAPIKGYCSKPFREIEDAFKLNFLNGMEREGANLAVFHQGKLVLNLYGGIKNSSNGEEWGLNTKTFLFSTTKAITSLCVAVLVDQGHLSYDDLVVKYWPEYGISGKENTTLEHVLTHMAGIPYTEEEITLNDARNESKIFDLIEQAKPIWVPGQETGYHAITFGWMIDAIIRRSDPKKRSLRTFFREEIAEPNNLDIDLGCEQKDFHKLTKISQPSLFEIMKDIMIQPLIIPLFFIAYMQPSGSPIFKMQQNPSWLAITPTYVPFNDPQIAAIPNGAISGVSNSRNVGKLFSLLINGHIVSNKTLKLLNEPTLNNWHLEQTTLYPVAKGRGFFWDPNPTDKSQFVFGHPGYGCQGLHIDRKNNLVIVYLSNGLKSSTSLLCVPYQNILKATYSSIQKL</sequence>